<organism evidence="14 15">
    <name type="scientific">Microbacterium candidum</name>
    <dbReference type="NCBI Taxonomy" id="3041922"/>
    <lineage>
        <taxon>Bacteria</taxon>
        <taxon>Bacillati</taxon>
        <taxon>Actinomycetota</taxon>
        <taxon>Actinomycetes</taxon>
        <taxon>Micrococcales</taxon>
        <taxon>Microbacteriaceae</taxon>
        <taxon>Microbacterium</taxon>
    </lineage>
</organism>
<dbReference type="Gene3D" id="3.30.300.30">
    <property type="match status" value="1"/>
</dbReference>
<comment type="similarity">
    <text evidence="3 9">Belongs to the FliF family.</text>
</comment>
<evidence type="ECO:0000256" key="9">
    <source>
        <dbReference type="PIRNR" id="PIRNR004862"/>
    </source>
</evidence>
<gene>
    <name evidence="14" type="primary">fliF</name>
    <name evidence="14" type="ORF">QSV35_00900</name>
</gene>
<evidence type="ECO:0000313" key="14">
    <source>
        <dbReference type="EMBL" id="MDL9977877.1"/>
    </source>
</evidence>
<dbReference type="Pfam" id="PF08345">
    <property type="entry name" value="YscJ_FliF_C"/>
    <property type="match status" value="1"/>
</dbReference>
<dbReference type="InterPro" id="IPR006182">
    <property type="entry name" value="FliF_N_dom"/>
</dbReference>
<name>A0ABT7MTU5_9MICO</name>
<dbReference type="RefSeq" id="WP_286285745.1">
    <property type="nucleotide sequence ID" value="NZ_JASXSZ010000001.1"/>
</dbReference>
<evidence type="ECO:0000256" key="7">
    <source>
        <dbReference type="ARBA" id="ARBA00023136"/>
    </source>
</evidence>
<reference evidence="14 15" key="1">
    <citation type="submission" date="2023-06" db="EMBL/GenBank/DDBJ databases">
        <title>Microbacterium sp. nov., isolated from a waste landfill.</title>
        <authorList>
            <person name="Wen W."/>
        </authorList>
    </citation>
    <scope>NUCLEOTIDE SEQUENCE [LARGE SCALE GENOMIC DNA]</scope>
    <source>
        <strain evidence="14 15">ASV49</strain>
    </source>
</reference>
<dbReference type="PANTHER" id="PTHR30046:SF0">
    <property type="entry name" value="FLAGELLAR M-RING PROTEIN"/>
    <property type="match status" value="1"/>
</dbReference>
<dbReference type="InterPro" id="IPR013556">
    <property type="entry name" value="Flag_M-ring_C"/>
</dbReference>
<keyword evidence="8 9" id="KW-0975">Bacterial flagellum</keyword>
<comment type="function">
    <text evidence="9">The M ring may be actively involved in energy transduction.</text>
</comment>
<keyword evidence="14" id="KW-0282">Flagellum</keyword>
<feature type="domain" description="Flagellar M-ring C-terminal" evidence="13">
    <location>
        <begin position="249"/>
        <end position="396"/>
    </location>
</feature>
<feature type="transmembrane region" description="Helical" evidence="11">
    <location>
        <begin position="21"/>
        <end position="45"/>
    </location>
</feature>
<evidence type="ECO:0000313" key="15">
    <source>
        <dbReference type="Proteomes" id="UP001235064"/>
    </source>
</evidence>
<keyword evidence="4" id="KW-1003">Cell membrane</keyword>
<evidence type="ECO:0000256" key="3">
    <source>
        <dbReference type="ARBA" id="ARBA00007971"/>
    </source>
</evidence>
<comment type="caution">
    <text evidence="14">The sequence shown here is derived from an EMBL/GenBank/DDBJ whole genome shotgun (WGS) entry which is preliminary data.</text>
</comment>
<keyword evidence="14" id="KW-0969">Cilium</keyword>
<keyword evidence="7 11" id="KW-0472">Membrane</keyword>
<keyword evidence="6 11" id="KW-1133">Transmembrane helix</keyword>
<dbReference type="InterPro" id="IPR043427">
    <property type="entry name" value="YscJ/FliF"/>
</dbReference>
<accession>A0ABT7MTU5</accession>
<evidence type="ECO:0000256" key="6">
    <source>
        <dbReference type="ARBA" id="ARBA00022989"/>
    </source>
</evidence>
<sequence length="546" mass="56221">MPHMLTSFVDRVKRVVSGFSVPQRTIAVIGVALLVMGAIALGAWITQPKMSPLFTGLSATDASAVVEQLKSAGVPYELTEGGATILVPDDQVYTQRLTAAAAGLPGDTTGGYTLLDKMGVTASEFQQDVTYKRAIEGELANTISAMNGVTGASVKIATPKESVFVSQKQDPTASVFIKTQKGGTLSDEQVDAIVHLTSAAVPGMKPDDVTVTDQAGKVLSAAGAGLTGKASKQATEYETKVEAAVGQMLETIVGPGNATVTVAADVANSTSERMQETYTAPGGNLSQAEKVKKETYTGGAGGGTGVLGPDNIAVPGGANGTGSFQSEEATRNNAVDKTTEKTVTPAGEVRRQTISIAVNQAAAGTVTAAQVQALVANAAGVDAARGDTVTVEFVPFSTAGAATADKALADAQAEKDAARTADLVRTAIIGGAIVLAAIILAVFVAVRSRRRRDAEEDAAALKALGAMTETEEQKLRALRALSEPMALPASDPPKALPTAVLEIQEPEPEPDQVLVERRRREIDQIARTDPEAVAVALVSLMDEATV</sequence>
<dbReference type="EMBL" id="JASXSZ010000001">
    <property type="protein sequence ID" value="MDL9977877.1"/>
    <property type="molecule type" value="Genomic_DNA"/>
</dbReference>
<feature type="region of interest" description="Disordered" evidence="10">
    <location>
        <begin position="296"/>
        <end position="338"/>
    </location>
</feature>
<protein>
    <recommendedName>
        <fullName evidence="9">Flagellar M-ring protein</fullName>
    </recommendedName>
</protein>
<feature type="domain" description="Flagellar M-ring N-terminal" evidence="12">
    <location>
        <begin position="46"/>
        <end position="220"/>
    </location>
</feature>
<evidence type="ECO:0000256" key="8">
    <source>
        <dbReference type="ARBA" id="ARBA00023143"/>
    </source>
</evidence>
<dbReference type="Proteomes" id="UP001235064">
    <property type="component" value="Unassembled WGS sequence"/>
</dbReference>
<evidence type="ECO:0000256" key="10">
    <source>
        <dbReference type="SAM" id="MobiDB-lite"/>
    </source>
</evidence>
<keyword evidence="14" id="KW-0966">Cell projection</keyword>
<dbReference type="PIRSF" id="PIRSF004862">
    <property type="entry name" value="FliF"/>
    <property type="match status" value="1"/>
</dbReference>
<evidence type="ECO:0000256" key="5">
    <source>
        <dbReference type="ARBA" id="ARBA00022692"/>
    </source>
</evidence>
<dbReference type="InterPro" id="IPR045851">
    <property type="entry name" value="AMP-bd_C_sf"/>
</dbReference>
<feature type="transmembrane region" description="Helical" evidence="11">
    <location>
        <begin position="427"/>
        <end position="446"/>
    </location>
</feature>
<keyword evidence="15" id="KW-1185">Reference proteome</keyword>
<dbReference type="InterPro" id="IPR000067">
    <property type="entry name" value="FlgMring_FliF"/>
</dbReference>
<dbReference type="PRINTS" id="PR01009">
    <property type="entry name" value="FLGMRINGFLIF"/>
</dbReference>
<evidence type="ECO:0000256" key="2">
    <source>
        <dbReference type="ARBA" id="ARBA00004651"/>
    </source>
</evidence>
<evidence type="ECO:0000256" key="11">
    <source>
        <dbReference type="SAM" id="Phobius"/>
    </source>
</evidence>
<dbReference type="Pfam" id="PF01514">
    <property type="entry name" value="YscJ_FliF"/>
    <property type="match status" value="1"/>
</dbReference>
<proteinExistence type="inferred from homology"/>
<dbReference type="NCBIfam" id="TIGR00206">
    <property type="entry name" value="fliF"/>
    <property type="match status" value="1"/>
</dbReference>
<keyword evidence="5 11" id="KW-0812">Transmembrane</keyword>
<evidence type="ECO:0000256" key="4">
    <source>
        <dbReference type="ARBA" id="ARBA00022475"/>
    </source>
</evidence>
<evidence type="ECO:0000256" key="1">
    <source>
        <dbReference type="ARBA" id="ARBA00004117"/>
    </source>
</evidence>
<comment type="subcellular location">
    <subcellularLocation>
        <location evidence="1 9">Bacterial flagellum basal body</location>
    </subcellularLocation>
    <subcellularLocation>
        <location evidence="2">Cell membrane</location>
        <topology evidence="2">Multi-pass membrane protein</topology>
    </subcellularLocation>
</comment>
<evidence type="ECO:0000259" key="13">
    <source>
        <dbReference type="Pfam" id="PF08345"/>
    </source>
</evidence>
<evidence type="ECO:0000259" key="12">
    <source>
        <dbReference type="Pfam" id="PF01514"/>
    </source>
</evidence>
<feature type="compositionally biased region" description="Polar residues" evidence="10">
    <location>
        <begin position="321"/>
        <end position="336"/>
    </location>
</feature>
<dbReference type="PANTHER" id="PTHR30046">
    <property type="entry name" value="FLAGELLAR M-RING PROTEIN"/>
    <property type="match status" value="1"/>
</dbReference>